<name>A0A266QC86_9GAMM</name>
<gene>
    <name evidence="6" type="ORF">CBP51_11060</name>
</gene>
<reference evidence="7" key="1">
    <citation type="submission" date="2017-05" db="EMBL/GenBank/DDBJ databases">
        <authorList>
            <person name="Barney B.M."/>
        </authorList>
    </citation>
    <scope>NUCLEOTIDE SEQUENCE [LARGE SCALE GENOMIC DNA]</scope>
    <source>
        <strain evidence="7">PSBB022</strain>
    </source>
</reference>
<dbReference type="RefSeq" id="WP_094984885.1">
    <property type="nucleotide sequence ID" value="NZ_NHNI01000001.1"/>
</dbReference>
<keyword evidence="7" id="KW-1185">Reference proteome</keyword>
<evidence type="ECO:0000256" key="1">
    <source>
        <dbReference type="ARBA" id="ARBA00004613"/>
    </source>
</evidence>
<feature type="chain" id="PRO_5012040358" description="Peptidase A2 domain-containing protein" evidence="4">
    <location>
        <begin position="43"/>
        <end position="2426"/>
    </location>
</feature>
<dbReference type="PANTHER" id="PTHR12338">
    <property type="entry name" value="AUTOTRANSPORTER"/>
    <property type="match status" value="1"/>
</dbReference>
<dbReference type="GO" id="GO:0005576">
    <property type="term" value="C:extracellular region"/>
    <property type="evidence" value="ECO:0007669"/>
    <property type="project" value="UniProtKB-SubCell"/>
</dbReference>
<dbReference type="Gene3D" id="2.160.20.10">
    <property type="entry name" value="Single-stranded right-handed beta-helix, Pectin lyase-like"/>
    <property type="match status" value="2"/>
</dbReference>
<evidence type="ECO:0000259" key="5">
    <source>
        <dbReference type="PROSITE" id="PS50175"/>
    </source>
</evidence>
<dbReference type="SMART" id="SM00912">
    <property type="entry name" value="Haemagg_act"/>
    <property type="match status" value="1"/>
</dbReference>
<dbReference type="InterPro" id="IPR012334">
    <property type="entry name" value="Pectin_lyas_fold"/>
</dbReference>
<evidence type="ECO:0000313" key="6">
    <source>
        <dbReference type="EMBL" id="OZY87482.1"/>
    </source>
</evidence>
<dbReference type="NCBIfam" id="TIGR01901">
    <property type="entry name" value="adhes_NPXG"/>
    <property type="match status" value="1"/>
</dbReference>
<evidence type="ECO:0000256" key="3">
    <source>
        <dbReference type="ARBA" id="ARBA00022729"/>
    </source>
</evidence>
<feature type="signal peptide" evidence="4">
    <location>
        <begin position="1"/>
        <end position="42"/>
    </location>
</feature>
<dbReference type="Gene3D" id="2.160.20.160">
    <property type="match status" value="1"/>
</dbReference>
<keyword evidence="3 4" id="KW-0732">Signal</keyword>
<evidence type="ECO:0000313" key="7">
    <source>
        <dbReference type="Proteomes" id="UP000216101"/>
    </source>
</evidence>
<dbReference type="PANTHER" id="PTHR12338:SF8">
    <property type="entry name" value="HEME_HEMOPEXIN-BINDING PROTEIN"/>
    <property type="match status" value="1"/>
</dbReference>
<protein>
    <recommendedName>
        <fullName evidence="5">Peptidase A2 domain-containing protein</fullName>
    </recommendedName>
</protein>
<dbReference type="InterPro" id="IPR008638">
    <property type="entry name" value="FhaB/CdiA-like_TPS"/>
</dbReference>
<dbReference type="PROSITE" id="PS50175">
    <property type="entry name" value="ASP_PROT_RETROV"/>
    <property type="match status" value="1"/>
</dbReference>
<keyword evidence="2" id="KW-0964">Secreted</keyword>
<comment type="caution">
    <text evidence="6">The sequence shown here is derived from an EMBL/GenBank/DDBJ whole genome shotgun (WGS) entry which is preliminary data.</text>
</comment>
<evidence type="ECO:0000256" key="2">
    <source>
        <dbReference type="ARBA" id="ARBA00022525"/>
    </source>
</evidence>
<dbReference type="InterPro" id="IPR011050">
    <property type="entry name" value="Pectin_lyase_fold/virulence"/>
</dbReference>
<comment type="subcellular location">
    <subcellularLocation>
        <location evidence="1">Secreted</location>
    </subcellularLocation>
</comment>
<dbReference type="SUPFAM" id="SSF51120">
    <property type="entry name" value="beta-Roll"/>
    <property type="match status" value="3"/>
</dbReference>
<organism evidence="6 7">
    <name type="scientific">Cellvibrio mixtus</name>
    <dbReference type="NCBI Taxonomy" id="39650"/>
    <lineage>
        <taxon>Bacteria</taxon>
        <taxon>Pseudomonadati</taxon>
        <taxon>Pseudomonadota</taxon>
        <taxon>Gammaproteobacteria</taxon>
        <taxon>Cellvibrionales</taxon>
        <taxon>Cellvibrionaceae</taxon>
        <taxon>Cellvibrio</taxon>
    </lineage>
</organism>
<proteinExistence type="predicted"/>
<feature type="domain" description="Peptidase A2" evidence="5">
    <location>
        <begin position="1993"/>
        <end position="2068"/>
    </location>
</feature>
<dbReference type="GO" id="GO:0004190">
    <property type="term" value="F:aspartic-type endopeptidase activity"/>
    <property type="evidence" value="ECO:0007669"/>
    <property type="project" value="InterPro"/>
</dbReference>
<dbReference type="EMBL" id="NHNI01000001">
    <property type="protein sequence ID" value="OZY87482.1"/>
    <property type="molecule type" value="Genomic_DNA"/>
</dbReference>
<dbReference type="Proteomes" id="UP000216101">
    <property type="component" value="Unassembled WGS sequence"/>
</dbReference>
<dbReference type="InterPro" id="IPR050909">
    <property type="entry name" value="Bact_Autotransporter_VF"/>
</dbReference>
<dbReference type="InterPro" id="IPR011049">
    <property type="entry name" value="Serralysin-like_metalloprot_C"/>
</dbReference>
<dbReference type="SUPFAM" id="SSF51126">
    <property type="entry name" value="Pectin lyase-like"/>
    <property type="match status" value="1"/>
</dbReference>
<dbReference type="PRINTS" id="PR00313">
    <property type="entry name" value="CABNDNGRPT"/>
</dbReference>
<evidence type="ECO:0000256" key="4">
    <source>
        <dbReference type="SAM" id="SignalP"/>
    </source>
</evidence>
<accession>A0A266QC86</accession>
<sequence>MSSTTLPKRFASISRQPQLSRQKLYAAMLIASQWMAASPLWAAPEGGEVVGGEGVITQNGVDTLIHQASDRLAIDWRSFDVAANERVEFIQPSSSSIALNRVLSNSASHILGRIDSNGQVMLVNPNGVVFGKDAIINVGGMIASGMSIDPASFINGDFTLNSLEGTDGKVINYGIINAATGGSVTLVGQQVQNNGLISAKLGAVNLAAGNEAVLTFDPSGLVGVKVTEAVLQQALGVDAAVINNGTINADGGRVLLSASVSEDIFSDAVNNGGMNKTSSVVMHEDGSFTLGAGADVINTGHIDTSVANGAAGKVVVVGNKVTTSGTITANTGSGTAGAIELHSTDTTLVTESGAISAQATTQGHGGDIKVLGNKVGLLDNAQVNASGANGGGQVLIGGDKTGQNLQIRNADFIYLGKDSSVKTDALINGNGGKLITFASDTARIYGNLYSRGGSEGGNGGFIETSGLKGFEILNTPDITAAAGFGGTWLIDPYDIVIKSATNTGINTNQKTFTSIGTATLGISNITSALDNGSTVIVQTGSGGGDDGNITLEEELKFDFSTDATLRLLAHNDIILNKSIQRKNDNVTGTLNLELIANKDNVGGGNITITNGVNIATNGGHFYAGKSAAEIDGRLDDDYTNKVVDFTSTGATIDTYGAFGGGDIVINAKNNVSLGVLKFGYDYLNAYKKQDNSTNVANLVRVGSVSVNAGGDVTLGGAIDFNNTGKRKNNGEKGYIDNTLVGEDTSLKINALGNITIDALISDAGYGDARDALDIDLTAGNAITINAGIYTAGGNFTTSSQTFNSSGRLINTDRANSNPSDTITDVNGNGIQNGNAQWSNGGNITINAASTVTLGSLVTDAVAEKGERQGNLIIQGINQTDGILTDSLTVTQSGSLDIAGTSTFNLGTGGNITLLDDDNSFVGSLSFVSANNVKLKNTKATVLDDSEITGTFNLVSDGISQDEGKKLIIGGNTLLNAGTKNIVFNGTVNSTELTAANLTLIGGDISFANAVGGIKRLGEFTITSTGEVKFQSIDATPAVAQDISAKSLSVTAAKSFISGNITTAGGDVDITASDSIIVQSINTSADTAGKIALTVNGNGDEKSITINGDLNAQNTDGSQNDVVLTLKDTSAAGTINLKHTSFFSSDVTLTGLGEKNTLNALDVDNTWELTADNAGTITGNTNSKKITFSGFENINGGSEGDAFIVKNNSKFTGLIDGGAGANSLNIADESNTDAYAIAVANIYDENASLTVKGITTIVGNNHNDTSLIIASGNNEWIIDGIDKGMVSLVSFEQIKNLMGGEGNDSFKFGAAGQITGSINGGLGNNSITAREADTLWMINGENSGSLSLASEVATRYLESFSNVQHLIGTAANDTFTFTDGAKVDSANGNGGFDTADLSQITTDITVTIDKTSEYGFTSVEKIIANENANFTLEAISGDNNWSIDSSNAGQVNGIQFVDFKILQGGTDSDTFTIDADFAGSIYGGDGDDTFNIKAQVGSIFGGDGADTFNIHALVNNKAQVGSIFGGDGADTFNINAHVNNIFGGDGDDRFVFFEGGSVTTASGDDGYDIVDFSNLTAARIITLNGTSINNVDSVSRVIANSTYDFTLEATSGNNIWRIYDFDGSGTAADGTNDGLVNGIQFVDFKILKGGSGIDTFTIDTNFKGTIYGVAGNNVFNVNANVNTIYGGDENDSFVLGNSGSVTTLNGGLGTNTLTGRNNNNVWTLTADNTGSLSTGNTTYINNFSNIQVLQGGNAVDIFNLDFAFSGTVKGGAGADIFNVNAETNILDGEDGNDSFRFNSDSNIGSANVIHGGDGNNDISGRETINTWEITSTNTGSVSVTSGTTYIASFNNIQTLNGGAAADDFIINASIGTIQSGAGNNTFYVNTAVGHLQGGADNDHFIFGAAGSAQSIIGAGGVNSLTGRNANNTWNITGAHAGNLGVTGAGLYVTNFSNIQNLQGGNSIDIFNINAIAGSVFGNAGNDQFVFNSNNNAGSAALIDGGADNNILIGRNAENTWTMLGANNGTLSTTNGTNYVANFSAIQQLEGGNAVDSLVAINQDNDWNITGVNRGNLGASGSTSFITFTNIENLIGRQALDRFTFTSNQSYITGLIDGGSSATLASIQDSLDLTAVTSGVTVELGNSSSNHLNVVNIESITAYTGNPNNNVIIGASDSAYRWNITSLNAGSIERITSPSLETSVNFNNFGELRGGTNSDRFNVQAQVSKSISGGEGEGIDLVDYSNRTEDVAITIGGNGSLGVTGINGIEGIIGNSGVNSAYNSTINVTDGNNTWTIGAFDSFSDGINDGTININGKIISFENFNRLIGGSGNDTFNYSALGQLKGLIDGGAGDNIVNASQSTKAQQFHVNGNELGATNIVRIKELIGNLSTNSVLVSQSSSNIWNINNQGIGRLNDSLRFSGITNLKGEVM</sequence>
<dbReference type="GO" id="GO:0006508">
    <property type="term" value="P:proteolysis"/>
    <property type="evidence" value="ECO:0007669"/>
    <property type="project" value="InterPro"/>
</dbReference>
<dbReference type="InterPro" id="IPR001995">
    <property type="entry name" value="Peptidase_A2_cat"/>
</dbReference>